<sequence length="106" mass="12171">MCYYQPYMPVAMMRPTPVVYVAPQLQMPPPPPPPAMYMMNFVPVPVSVPVIPIVPVVPVVQSYAWYKPCPPQEVKTQEKQLQERKKVEIEIVEVEDKATQTDFPEE</sequence>
<reference evidence="1" key="1">
    <citation type="submission" date="2022-07" db="EMBL/GenBank/DDBJ databases">
        <title>Genome Sequence of Xylaria arbuscula.</title>
        <authorList>
            <person name="Buettner E."/>
        </authorList>
    </citation>
    <scope>NUCLEOTIDE SEQUENCE</scope>
    <source>
        <strain evidence="1">VT107</strain>
    </source>
</reference>
<dbReference type="Proteomes" id="UP001148614">
    <property type="component" value="Unassembled WGS sequence"/>
</dbReference>
<proteinExistence type="predicted"/>
<gene>
    <name evidence="1" type="ORF">NPX13_g9051</name>
</gene>
<dbReference type="AlphaFoldDB" id="A0A9W8TI19"/>
<organism evidence="1 2">
    <name type="scientific">Xylaria arbuscula</name>
    <dbReference type="NCBI Taxonomy" id="114810"/>
    <lineage>
        <taxon>Eukaryota</taxon>
        <taxon>Fungi</taxon>
        <taxon>Dikarya</taxon>
        <taxon>Ascomycota</taxon>
        <taxon>Pezizomycotina</taxon>
        <taxon>Sordariomycetes</taxon>
        <taxon>Xylariomycetidae</taxon>
        <taxon>Xylariales</taxon>
        <taxon>Xylariaceae</taxon>
        <taxon>Xylaria</taxon>
    </lineage>
</organism>
<keyword evidence="2" id="KW-1185">Reference proteome</keyword>
<evidence type="ECO:0000313" key="2">
    <source>
        <dbReference type="Proteomes" id="UP001148614"/>
    </source>
</evidence>
<protein>
    <submittedName>
        <fullName evidence="1">Uncharacterized protein</fullName>
    </submittedName>
</protein>
<comment type="caution">
    <text evidence="1">The sequence shown here is derived from an EMBL/GenBank/DDBJ whole genome shotgun (WGS) entry which is preliminary data.</text>
</comment>
<evidence type="ECO:0000313" key="1">
    <source>
        <dbReference type="EMBL" id="KAJ3561163.1"/>
    </source>
</evidence>
<name>A0A9W8TI19_9PEZI</name>
<accession>A0A9W8TI19</accession>
<dbReference type="EMBL" id="JANPWZ010002122">
    <property type="protein sequence ID" value="KAJ3561163.1"/>
    <property type="molecule type" value="Genomic_DNA"/>
</dbReference>